<gene>
    <name evidence="3" type="ORF">J4557_12585</name>
</gene>
<feature type="region of interest" description="Disordered" evidence="1">
    <location>
        <begin position="23"/>
        <end position="63"/>
    </location>
</feature>
<evidence type="ECO:0000313" key="3">
    <source>
        <dbReference type="EMBL" id="MBO2438353.1"/>
    </source>
</evidence>
<dbReference type="Proteomes" id="UP000666915">
    <property type="component" value="Unassembled WGS sequence"/>
</dbReference>
<dbReference type="RefSeq" id="WP_208266674.1">
    <property type="nucleotide sequence ID" value="NZ_BAAAGM010000083.1"/>
</dbReference>
<accession>A0ABS3QY39</accession>
<evidence type="ECO:0000313" key="4">
    <source>
        <dbReference type="Proteomes" id="UP000666915"/>
    </source>
</evidence>
<sequence length="214" mass="22189">MKFPYSCALVLAACALAAGCGGGSSSSAKEKPAAEEAPSGHPVSAPDPATTASPVIRPSPRDGAPLIEELKYDLRERTVKMAGAPGRTSAACDRPSVAAAKGSKVTCTVTYEGVKVTWPVTIQGPSMGGLTLSYQAEPSVGIVTAKGAAADFWANNHDSGTDLRCDDMPAVKQVPLGQKTGYRCSYLTKSSIDGKPLRVPMDLIVRSTGPYFRA</sequence>
<dbReference type="EMBL" id="JAGEOK010000007">
    <property type="protein sequence ID" value="MBO2438353.1"/>
    <property type="molecule type" value="Genomic_DNA"/>
</dbReference>
<dbReference type="PROSITE" id="PS51257">
    <property type="entry name" value="PROKAR_LIPOPROTEIN"/>
    <property type="match status" value="1"/>
</dbReference>
<evidence type="ECO:0008006" key="5">
    <source>
        <dbReference type="Google" id="ProtNLM"/>
    </source>
</evidence>
<organism evidence="3 4">
    <name type="scientific">Actinomadura nitritigenes</name>
    <dbReference type="NCBI Taxonomy" id="134602"/>
    <lineage>
        <taxon>Bacteria</taxon>
        <taxon>Bacillati</taxon>
        <taxon>Actinomycetota</taxon>
        <taxon>Actinomycetes</taxon>
        <taxon>Streptosporangiales</taxon>
        <taxon>Thermomonosporaceae</taxon>
        <taxon>Actinomadura</taxon>
    </lineage>
</organism>
<proteinExistence type="predicted"/>
<feature type="signal peptide" evidence="2">
    <location>
        <begin position="1"/>
        <end position="17"/>
    </location>
</feature>
<comment type="caution">
    <text evidence="3">The sequence shown here is derived from an EMBL/GenBank/DDBJ whole genome shotgun (WGS) entry which is preliminary data.</text>
</comment>
<keyword evidence="4" id="KW-1185">Reference proteome</keyword>
<reference evidence="3 4" key="1">
    <citation type="submission" date="2021-03" db="EMBL/GenBank/DDBJ databases">
        <authorList>
            <person name="Kanchanasin P."/>
            <person name="Saeng-In P."/>
            <person name="Phongsopitanun W."/>
            <person name="Yuki M."/>
            <person name="Kudo T."/>
            <person name="Ohkuma M."/>
            <person name="Tanasupawat S."/>
        </authorList>
    </citation>
    <scope>NUCLEOTIDE SEQUENCE [LARGE SCALE GENOMIC DNA]</scope>
    <source>
        <strain evidence="3 4">L46</strain>
    </source>
</reference>
<evidence type="ECO:0000256" key="1">
    <source>
        <dbReference type="SAM" id="MobiDB-lite"/>
    </source>
</evidence>
<keyword evidence="2" id="KW-0732">Signal</keyword>
<protein>
    <recommendedName>
        <fullName evidence="5">DUF4333 domain-containing protein</fullName>
    </recommendedName>
</protein>
<name>A0ABS3QY39_9ACTN</name>
<feature type="chain" id="PRO_5046699576" description="DUF4333 domain-containing protein" evidence="2">
    <location>
        <begin position="18"/>
        <end position="214"/>
    </location>
</feature>
<evidence type="ECO:0000256" key="2">
    <source>
        <dbReference type="SAM" id="SignalP"/>
    </source>
</evidence>